<sequence length="231" mass="26388">MRNPGNSKRPAEIGKNKSALRVAGIDLSGPKNLRNTSVAVLEYRRAPRLLKLQKGLNDNQILELLRKLKVRIVSIDAPLSLPAEVWRPEDLYLREVLKNRGGSPRYVMAPTATFQMRSLTERGIKLKNLLEMNLIKVIETHPRASLLSLTMDIDLARNYKNRDRKKRKRARDRIMELLRKHIDIGNFVLCDDHDVDALICAYVSFLLTCSPERLLKISEGFYVVAPEGTFS</sequence>
<reference evidence="1" key="1">
    <citation type="journal article" date="2020" name="mSystems">
        <title>Genome- and Community-Level Interaction Insights into Carbon Utilization and Element Cycling Functions of Hydrothermarchaeota in Hydrothermal Sediment.</title>
        <authorList>
            <person name="Zhou Z."/>
            <person name="Liu Y."/>
            <person name="Xu W."/>
            <person name="Pan J."/>
            <person name="Luo Z.H."/>
            <person name="Li M."/>
        </authorList>
    </citation>
    <scope>NUCLEOTIDE SEQUENCE [LARGE SCALE GENOMIC DNA]</scope>
    <source>
        <strain evidence="1">HyVt-237</strain>
    </source>
</reference>
<gene>
    <name evidence="1" type="ORF">ENG67_00080</name>
</gene>
<dbReference type="Pfam" id="PF04250">
    <property type="entry name" value="DUF429"/>
    <property type="match status" value="1"/>
</dbReference>
<dbReference type="Proteomes" id="UP000885931">
    <property type="component" value="Unassembled WGS sequence"/>
</dbReference>
<evidence type="ECO:0000313" key="1">
    <source>
        <dbReference type="EMBL" id="HDM89590.1"/>
    </source>
</evidence>
<dbReference type="AlphaFoldDB" id="A0A7C1BAR5"/>
<proteinExistence type="predicted"/>
<accession>A0A7C1BAR5</accession>
<dbReference type="EMBL" id="DRBW01000005">
    <property type="protein sequence ID" value="HDM89590.1"/>
    <property type="molecule type" value="Genomic_DNA"/>
</dbReference>
<organism evidence="1">
    <name type="scientific">candidate division WOR-3 bacterium</name>
    <dbReference type="NCBI Taxonomy" id="2052148"/>
    <lineage>
        <taxon>Bacteria</taxon>
        <taxon>Bacteria division WOR-3</taxon>
    </lineage>
</organism>
<dbReference type="InterPro" id="IPR007362">
    <property type="entry name" value="DUF429"/>
</dbReference>
<comment type="caution">
    <text evidence="1">The sequence shown here is derived from an EMBL/GenBank/DDBJ whole genome shotgun (WGS) entry which is preliminary data.</text>
</comment>
<name>A0A7C1BAR5_UNCW3</name>
<protein>
    <submittedName>
        <fullName evidence="1">DUF429 domain-containing protein</fullName>
    </submittedName>
</protein>